<feature type="domain" description="HTH arsR-type" evidence="4">
    <location>
        <begin position="32"/>
        <end position="126"/>
    </location>
</feature>
<comment type="caution">
    <text evidence="5">The sequence shown here is derived from an EMBL/GenBank/DDBJ whole genome shotgun (WGS) entry which is preliminary data.</text>
</comment>
<dbReference type="InterPro" id="IPR036388">
    <property type="entry name" value="WH-like_DNA-bd_sf"/>
</dbReference>
<dbReference type="Gene3D" id="1.10.10.10">
    <property type="entry name" value="Winged helix-like DNA-binding domain superfamily/Winged helix DNA-binding domain"/>
    <property type="match status" value="1"/>
</dbReference>
<evidence type="ECO:0000256" key="1">
    <source>
        <dbReference type="ARBA" id="ARBA00023015"/>
    </source>
</evidence>
<keyword evidence="6" id="KW-1185">Reference proteome</keyword>
<evidence type="ECO:0000313" key="6">
    <source>
        <dbReference type="Proteomes" id="UP001597391"/>
    </source>
</evidence>
<name>A0ABW5XDN6_9MICO</name>
<dbReference type="PANTHER" id="PTHR43132">
    <property type="entry name" value="ARSENICAL RESISTANCE OPERON REPRESSOR ARSR-RELATED"/>
    <property type="match status" value="1"/>
</dbReference>
<keyword evidence="1" id="KW-0805">Transcription regulation</keyword>
<dbReference type="PROSITE" id="PS50987">
    <property type="entry name" value="HTH_ARSR_2"/>
    <property type="match status" value="1"/>
</dbReference>
<dbReference type="InterPro" id="IPR001845">
    <property type="entry name" value="HTH_ArsR_DNA-bd_dom"/>
</dbReference>
<dbReference type="Pfam" id="PF01022">
    <property type="entry name" value="HTH_5"/>
    <property type="match status" value="1"/>
</dbReference>
<dbReference type="InterPro" id="IPR011991">
    <property type="entry name" value="ArsR-like_HTH"/>
</dbReference>
<dbReference type="NCBIfam" id="NF033788">
    <property type="entry name" value="HTH_metalloreg"/>
    <property type="match status" value="1"/>
</dbReference>
<keyword evidence="3" id="KW-0804">Transcription</keyword>
<evidence type="ECO:0000256" key="3">
    <source>
        <dbReference type="ARBA" id="ARBA00023163"/>
    </source>
</evidence>
<dbReference type="Proteomes" id="UP001597391">
    <property type="component" value="Unassembled WGS sequence"/>
</dbReference>
<dbReference type="PANTHER" id="PTHR43132:SF6">
    <property type="entry name" value="HTH-TYPE TRANSCRIPTIONAL REPRESSOR CZRA"/>
    <property type="match status" value="1"/>
</dbReference>
<dbReference type="RefSeq" id="WP_377465571.1">
    <property type="nucleotide sequence ID" value="NZ_JBHUOP010000002.1"/>
</dbReference>
<dbReference type="PRINTS" id="PR00778">
    <property type="entry name" value="HTHARSR"/>
</dbReference>
<accession>A0ABW5XDN6</accession>
<reference evidence="6" key="1">
    <citation type="journal article" date="2019" name="Int. J. Syst. Evol. Microbiol.">
        <title>The Global Catalogue of Microorganisms (GCM) 10K type strain sequencing project: providing services to taxonomists for standard genome sequencing and annotation.</title>
        <authorList>
            <consortium name="The Broad Institute Genomics Platform"/>
            <consortium name="The Broad Institute Genome Sequencing Center for Infectious Disease"/>
            <person name="Wu L."/>
            <person name="Ma J."/>
        </authorList>
    </citation>
    <scope>NUCLEOTIDE SEQUENCE [LARGE SCALE GENOMIC DNA]</scope>
    <source>
        <strain evidence="6">KCTC 33576</strain>
    </source>
</reference>
<evidence type="ECO:0000256" key="2">
    <source>
        <dbReference type="ARBA" id="ARBA00023125"/>
    </source>
</evidence>
<sequence length="129" mass="14008">MTEKTVQAAPTINEDTNAPALDALTAIHESIPSASTVSHMADVFSLLGDPGRIRILTALLNGPLKVRDIAAVTHQSQSSASHSLRLLRAHHVVSATKKGRESFYELEDQHVRSLLELTLAHVNHEGHTH</sequence>
<dbReference type="InterPro" id="IPR036390">
    <property type="entry name" value="WH_DNA-bd_sf"/>
</dbReference>
<dbReference type="InterPro" id="IPR051011">
    <property type="entry name" value="Metal_resp_trans_reg"/>
</dbReference>
<gene>
    <name evidence="5" type="ORF">ACFSYH_05150</name>
</gene>
<proteinExistence type="predicted"/>
<dbReference type="CDD" id="cd00090">
    <property type="entry name" value="HTH_ARSR"/>
    <property type="match status" value="1"/>
</dbReference>
<evidence type="ECO:0000313" key="5">
    <source>
        <dbReference type="EMBL" id="MFD2839957.1"/>
    </source>
</evidence>
<dbReference type="SUPFAM" id="SSF46785">
    <property type="entry name" value="Winged helix' DNA-binding domain"/>
    <property type="match status" value="1"/>
</dbReference>
<organism evidence="5 6">
    <name type="scientific">Populibacterium corticicola</name>
    <dbReference type="NCBI Taxonomy" id="1812826"/>
    <lineage>
        <taxon>Bacteria</taxon>
        <taxon>Bacillati</taxon>
        <taxon>Actinomycetota</taxon>
        <taxon>Actinomycetes</taxon>
        <taxon>Micrococcales</taxon>
        <taxon>Jonesiaceae</taxon>
        <taxon>Populibacterium</taxon>
    </lineage>
</organism>
<keyword evidence="2" id="KW-0238">DNA-binding</keyword>
<dbReference type="EMBL" id="JBHUOP010000002">
    <property type="protein sequence ID" value="MFD2839957.1"/>
    <property type="molecule type" value="Genomic_DNA"/>
</dbReference>
<protein>
    <submittedName>
        <fullName evidence="5">ArsR/SmtB family transcription factor</fullName>
    </submittedName>
</protein>
<dbReference type="SMART" id="SM00418">
    <property type="entry name" value="HTH_ARSR"/>
    <property type="match status" value="1"/>
</dbReference>
<evidence type="ECO:0000259" key="4">
    <source>
        <dbReference type="PROSITE" id="PS50987"/>
    </source>
</evidence>